<evidence type="ECO:0000313" key="3">
    <source>
        <dbReference type="Proteomes" id="UP000244077"/>
    </source>
</evidence>
<organism evidence="2 3">
    <name type="scientific">Celeribacter persicus</name>
    <dbReference type="NCBI Taxonomy" id="1651082"/>
    <lineage>
        <taxon>Bacteria</taxon>
        <taxon>Pseudomonadati</taxon>
        <taxon>Pseudomonadota</taxon>
        <taxon>Alphaproteobacteria</taxon>
        <taxon>Rhodobacterales</taxon>
        <taxon>Roseobacteraceae</taxon>
        <taxon>Celeribacter</taxon>
    </lineage>
</organism>
<proteinExistence type="predicted"/>
<dbReference type="OrthoDB" id="7864548at2"/>
<dbReference type="RefSeq" id="WP_107815681.1">
    <property type="nucleotide sequence ID" value="NZ_QAOH01000003.1"/>
</dbReference>
<dbReference type="AlphaFoldDB" id="A0A2T5HTW7"/>
<reference evidence="2 3" key="1">
    <citation type="submission" date="2018-04" db="EMBL/GenBank/DDBJ databases">
        <title>Genomic Encyclopedia of Archaeal and Bacterial Type Strains, Phase II (KMG-II): from individual species to whole genera.</title>
        <authorList>
            <person name="Goeker M."/>
        </authorList>
    </citation>
    <scope>NUCLEOTIDE SEQUENCE [LARGE SCALE GENOMIC DNA]</scope>
    <source>
        <strain evidence="2 3">DSM 100434</strain>
    </source>
</reference>
<accession>A0A2T5HTW7</accession>
<sequence length="173" mass="18780">MIKKLLPLFLAVIGLGAGIGGGLMLRPEPQEVVEINPCGDVPATDAAHDPHAATHEPGEEDPEHTTFEYVKLNNQFVIPDLEAGRVVSMVVLSLSLEARTGSRESIYAREPKLRDVLLQVMFDHANSGGFKDDFTDSVTMNALRHALLEAAQATLGPEINDVLVIDIVRQDMS</sequence>
<feature type="compositionally biased region" description="Basic and acidic residues" evidence="1">
    <location>
        <begin position="46"/>
        <end position="57"/>
    </location>
</feature>
<evidence type="ECO:0000256" key="1">
    <source>
        <dbReference type="SAM" id="MobiDB-lite"/>
    </source>
</evidence>
<gene>
    <name evidence="2" type="ORF">C8N42_103323</name>
</gene>
<feature type="region of interest" description="Disordered" evidence="1">
    <location>
        <begin position="40"/>
        <end position="63"/>
    </location>
</feature>
<keyword evidence="3" id="KW-1185">Reference proteome</keyword>
<dbReference type="Proteomes" id="UP000244077">
    <property type="component" value="Unassembled WGS sequence"/>
</dbReference>
<protein>
    <recommendedName>
        <fullName evidence="4">Flagellar protein FliL</fullName>
    </recommendedName>
</protein>
<dbReference type="EMBL" id="QAOH01000003">
    <property type="protein sequence ID" value="PTQ75030.1"/>
    <property type="molecule type" value="Genomic_DNA"/>
</dbReference>
<name>A0A2T5HTW7_9RHOB</name>
<evidence type="ECO:0008006" key="4">
    <source>
        <dbReference type="Google" id="ProtNLM"/>
    </source>
</evidence>
<evidence type="ECO:0000313" key="2">
    <source>
        <dbReference type="EMBL" id="PTQ75030.1"/>
    </source>
</evidence>
<comment type="caution">
    <text evidence="2">The sequence shown here is derived from an EMBL/GenBank/DDBJ whole genome shotgun (WGS) entry which is preliminary data.</text>
</comment>